<dbReference type="Pfam" id="PF15474">
    <property type="entry name" value="MU117"/>
    <property type="match status" value="1"/>
</dbReference>
<dbReference type="Proteomes" id="UP001244011">
    <property type="component" value="Unassembled WGS sequence"/>
</dbReference>
<accession>A0AAJ0C6K8</accession>
<dbReference type="EMBL" id="MU838999">
    <property type="protein sequence ID" value="KAK1770911.1"/>
    <property type="molecule type" value="Genomic_DNA"/>
</dbReference>
<reference evidence="2" key="1">
    <citation type="submission" date="2023-06" db="EMBL/GenBank/DDBJ databases">
        <title>Genome-scale phylogeny and comparative genomics of the fungal order Sordariales.</title>
        <authorList>
            <consortium name="Lawrence Berkeley National Laboratory"/>
            <person name="Hensen N."/>
            <person name="Bonometti L."/>
            <person name="Westerberg I."/>
            <person name="Brannstrom I.O."/>
            <person name="Guillou S."/>
            <person name="Cros-Aarteil S."/>
            <person name="Calhoun S."/>
            <person name="Haridas S."/>
            <person name="Kuo A."/>
            <person name="Mondo S."/>
            <person name="Pangilinan J."/>
            <person name="Riley R."/>
            <person name="Labutti K."/>
            <person name="Andreopoulos B."/>
            <person name="Lipzen A."/>
            <person name="Chen C."/>
            <person name="Yanf M."/>
            <person name="Daum C."/>
            <person name="Ng V."/>
            <person name="Clum A."/>
            <person name="Steindorff A."/>
            <person name="Ohm R."/>
            <person name="Martin F."/>
            <person name="Silar P."/>
            <person name="Natvig D."/>
            <person name="Lalanne C."/>
            <person name="Gautier V."/>
            <person name="Ament-Velasquez S.L."/>
            <person name="Kruys A."/>
            <person name="Hutchinson M.I."/>
            <person name="Powell A.J."/>
            <person name="Barry K."/>
            <person name="Miller A.N."/>
            <person name="Grigoriev I.V."/>
            <person name="Debuchy R."/>
            <person name="Gladieux P."/>
            <person name="Thoren M.H."/>
            <person name="Johannesson H."/>
        </authorList>
    </citation>
    <scope>NUCLEOTIDE SEQUENCE</scope>
    <source>
        <strain evidence="2">8032-3</strain>
    </source>
</reference>
<evidence type="ECO:0008006" key="4">
    <source>
        <dbReference type="Google" id="ProtNLM"/>
    </source>
</evidence>
<keyword evidence="3" id="KW-1185">Reference proteome</keyword>
<proteinExistence type="predicted"/>
<gene>
    <name evidence="2" type="ORF">QBC33DRAFT_221700</name>
</gene>
<dbReference type="InterPro" id="IPR029167">
    <property type="entry name" value="Mug117"/>
</dbReference>
<evidence type="ECO:0000313" key="3">
    <source>
        <dbReference type="Proteomes" id="UP001244011"/>
    </source>
</evidence>
<feature type="signal peptide" evidence="1">
    <location>
        <begin position="1"/>
        <end position="17"/>
    </location>
</feature>
<protein>
    <recommendedName>
        <fullName evidence="4">Killer toxin Kp4 domain-containing protein</fullName>
    </recommendedName>
</protein>
<comment type="caution">
    <text evidence="2">The sequence shown here is derived from an EMBL/GenBank/DDBJ whole genome shotgun (WGS) entry which is preliminary data.</text>
</comment>
<evidence type="ECO:0000256" key="1">
    <source>
        <dbReference type="SAM" id="SignalP"/>
    </source>
</evidence>
<dbReference type="RefSeq" id="XP_060287124.1">
    <property type="nucleotide sequence ID" value="XM_060422782.1"/>
</dbReference>
<feature type="chain" id="PRO_5042572331" description="Killer toxin Kp4 domain-containing protein" evidence="1">
    <location>
        <begin position="18"/>
        <end position="148"/>
    </location>
</feature>
<sequence>MHFNLTALLAFVGMVSSSAIPHSHEDYESSPVPRSILEARDSYDCKGSSMCSSLNVAACDDAVNSKIIRNDVVNYGADGSGRPHGGACSAIAFGYGCGVFIQGQKNCARTGNQIWWDYQDIRKNGCQKCGTKHWGDGCMTTINYVSGC</sequence>
<organism evidence="2 3">
    <name type="scientific">Phialemonium atrogriseum</name>
    <dbReference type="NCBI Taxonomy" id="1093897"/>
    <lineage>
        <taxon>Eukaryota</taxon>
        <taxon>Fungi</taxon>
        <taxon>Dikarya</taxon>
        <taxon>Ascomycota</taxon>
        <taxon>Pezizomycotina</taxon>
        <taxon>Sordariomycetes</taxon>
        <taxon>Sordariomycetidae</taxon>
        <taxon>Cephalothecales</taxon>
        <taxon>Cephalothecaceae</taxon>
        <taxon>Phialemonium</taxon>
    </lineage>
</organism>
<name>A0AAJ0C6K8_9PEZI</name>
<dbReference type="GeneID" id="85305969"/>
<evidence type="ECO:0000313" key="2">
    <source>
        <dbReference type="EMBL" id="KAK1770911.1"/>
    </source>
</evidence>
<keyword evidence="1" id="KW-0732">Signal</keyword>
<dbReference type="AlphaFoldDB" id="A0AAJ0C6K8"/>